<dbReference type="PROSITE" id="PS50092">
    <property type="entry name" value="TSP1"/>
    <property type="match status" value="1"/>
</dbReference>
<dbReference type="SMART" id="SM00209">
    <property type="entry name" value="TSP1"/>
    <property type="match status" value="1"/>
</dbReference>
<dbReference type="EMBL" id="KN750638">
    <property type="protein sequence ID" value="KIH50147.1"/>
    <property type="molecule type" value="Genomic_DNA"/>
</dbReference>
<evidence type="ECO:0008006" key="3">
    <source>
        <dbReference type="Google" id="ProtNLM"/>
    </source>
</evidence>
<organism evidence="1 2">
    <name type="scientific">Ancylostoma duodenale</name>
    <dbReference type="NCBI Taxonomy" id="51022"/>
    <lineage>
        <taxon>Eukaryota</taxon>
        <taxon>Metazoa</taxon>
        <taxon>Ecdysozoa</taxon>
        <taxon>Nematoda</taxon>
        <taxon>Chromadorea</taxon>
        <taxon>Rhabditida</taxon>
        <taxon>Rhabditina</taxon>
        <taxon>Rhabditomorpha</taxon>
        <taxon>Strongyloidea</taxon>
        <taxon>Ancylostomatidae</taxon>
        <taxon>Ancylostomatinae</taxon>
        <taxon>Ancylostoma</taxon>
    </lineage>
</organism>
<dbReference type="OrthoDB" id="291007at2759"/>
<dbReference type="Proteomes" id="UP000054047">
    <property type="component" value="Unassembled WGS sequence"/>
</dbReference>
<gene>
    <name evidence="1" type="ORF">ANCDUO_19777</name>
</gene>
<dbReference type="InterPro" id="IPR000884">
    <property type="entry name" value="TSP1_rpt"/>
</dbReference>
<evidence type="ECO:0000313" key="1">
    <source>
        <dbReference type="EMBL" id="KIH50147.1"/>
    </source>
</evidence>
<protein>
    <recommendedName>
        <fullName evidence="3">Thrombospondin type 1 domain protein</fullName>
    </recommendedName>
</protein>
<name>A0A0C2CK37_9BILA</name>
<dbReference type="InterPro" id="IPR036383">
    <property type="entry name" value="TSP1_rpt_sf"/>
</dbReference>
<accession>A0A0C2CK37</accession>
<proteinExistence type="predicted"/>
<reference evidence="1 2" key="1">
    <citation type="submission" date="2013-12" db="EMBL/GenBank/DDBJ databases">
        <title>Draft genome of the parsitic nematode Ancylostoma duodenale.</title>
        <authorList>
            <person name="Mitreva M."/>
        </authorList>
    </citation>
    <scope>NUCLEOTIDE SEQUENCE [LARGE SCALE GENOMIC DNA]</scope>
    <source>
        <strain evidence="1 2">Zhejiang</strain>
    </source>
</reference>
<dbReference type="AlphaFoldDB" id="A0A0C2CK37"/>
<dbReference type="Gene3D" id="2.20.100.10">
    <property type="entry name" value="Thrombospondin type-1 (TSP1) repeat"/>
    <property type="match status" value="1"/>
</dbReference>
<evidence type="ECO:0000313" key="2">
    <source>
        <dbReference type="Proteomes" id="UP000054047"/>
    </source>
</evidence>
<dbReference type="Pfam" id="PF00090">
    <property type="entry name" value="TSP_1"/>
    <property type="match status" value="1"/>
</dbReference>
<dbReference type="SUPFAM" id="SSF82895">
    <property type="entry name" value="TSP-1 type 1 repeat"/>
    <property type="match status" value="1"/>
</dbReference>
<keyword evidence="2" id="KW-1185">Reference proteome</keyword>
<sequence>MPTTIAGTDVWGDWGPWSECSRSCGGCGIMSRVRNCRTKECNIKRNATKQSETKTVPKISTLASM</sequence>